<dbReference type="Gene3D" id="3.40.50.300">
    <property type="entry name" value="P-loop containing nucleotide triphosphate hydrolases"/>
    <property type="match status" value="1"/>
</dbReference>
<dbReference type="SUPFAM" id="SSF52540">
    <property type="entry name" value="P-loop containing nucleoside triphosphate hydrolases"/>
    <property type="match status" value="1"/>
</dbReference>
<dbReference type="Proteomes" id="UP000006591">
    <property type="component" value="Chromosome 8"/>
</dbReference>
<accession>A0A0E0I877</accession>
<evidence type="ECO:0000313" key="1">
    <source>
        <dbReference type="EnsemblPlants" id="ONIVA08G05740.2"/>
    </source>
</evidence>
<proteinExistence type="predicted"/>
<reference evidence="1" key="1">
    <citation type="submission" date="2015-04" db="UniProtKB">
        <authorList>
            <consortium name="EnsemblPlants"/>
        </authorList>
    </citation>
    <scope>IDENTIFICATION</scope>
    <source>
        <strain evidence="1">SL10</strain>
    </source>
</reference>
<dbReference type="Gramene" id="ONIVA08G05740.2">
    <property type="protein sequence ID" value="ONIVA08G05740.2"/>
    <property type="gene ID" value="ONIVA08G05740"/>
</dbReference>
<evidence type="ECO:0008006" key="3">
    <source>
        <dbReference type="Google" id="ProtNLM"/>
    </source>
</evidence>
<dbReference type="InterPro" id="IPR027417">
    <property type="entry name" value="P-loop_NTPase"/>
</dbReference>
<organism evidence="1">
    <name type="scientific">Oryza nivara</name>
    <name type="common">Indian wild rice</name>
    <name type="synonym">Oryza sativa f. spontanea</name>
    <dbReference type="NCBI Taxonomy" id="4536"/>
    <lineage>
        <taxon>Eukaryota</taxon>
        <taxon>Viridiplantae</taxon>
        <taxon>Streptophyta</taxon>
        <taxon>Embryophyta</taxon>
        <taxon>Tracheophyta</taxon>
        <taxon>Spermatophyta</taxon>
        <taxon>Magnoliopsida</taxon>
        <taxon>Liliopsida</taxon>
        <taxon>Poales</taxon>
        <taxon>Poaceae</taxon>
        <taxon>BOP clade</taxon>
        <taxon>Oryzoideae</taxon>
        <taxon>Oryzeae</taxon>
        <taxon>Oryzinae</taxon>
        <taxon>Oryza</taxon>
    </lineage>
</organism>
<sequence length="271" mass="30214">MGTERKRKVSLFDVVDESSVSTKLGHAGTTNSTATAAANPSINRWTGRPYSARYLEILQKHRTLPVWQQKDDFLAVLRDNQTLILVGETGSGKTTQYIDPQIHRFAVVSTGERRSGRPLIELSEFPGLPSSATTRVPWGMSSSVGVSVFRPLPSLPSTGQSAPASGYRSAFSSATALYLENSWTVYNVNLMLGGVLSRPKYVRFTGLLLRFLEHLKMAIAGIIGQHKYTHITLKPSYAMYYVDLVMKFFSQFRKHFYPTIGHPVQLSQFHP</sequence>
<reference evidence="1" key="2">
    <citation type="submission" date="2018-04" db="EMBL/GenBank/DDBJ databases">
        <title>OnivRS2 (Oryza nivara Reference Sequence Version 2).</title>
        <authorList>
            <person name="Zhang J."/>
            <person name="Kudrna D."/>
            <person name="Lee S."/>
            <person name="Talag J."/>
            <person name="Rajasekar S."/>
            <person name="Welchert J."/>
            <person name="Hsing Y.-I."/>
            <person name="Wing R.A."/>
        </authorList>
    </citation>
    <scope>NUCLEOTIDE SEQUENCE [LARGE SCALE GENOMIC DNA]</scope>
    <source>
        <strain evidence="1">SL10</strain>
    </source>
</reference>
<dbReference type="EnsemblPlants" id="ONIVA08G05740.2">
    <property type="protein sequence ID" value="ONIVA08G05740.2"/>
    <property type="gene ID" value="ONIVA08G05740"/>
</dbReference>
<protein>
    <recommendedName>
        <fullName evidence="3">Helicase ATP-binding domain-containing protein</fullName>
    </recommendedName>
</protein>
<evidence type="ECO:0000313" key="2">
    <source>
        <dbReference type="Proteomes" id="UP000006591"/>
    </source>
</evidence>
<keyword evidence="2" id="KW-1185">Reference proteome</keyword>
<dbReference type="AlphaFoldDB" id="A0A0E0I877"/>
<name>A0A0E0I877_ORYNI</name>